<dbReference type="InterPro" id="IPR020846">
    <property type="entry name" value="MFS_dom"/>
</dbReference>
<evidence type="ECO:0000259" key="10">
    <source>
        <dbReference type="PROSITE" id="PS50850"/>
    </source>
</evidence>
<feature type="transmembrane region" description="Helical" evidence="9">
    <location>
        <begin position="114"/>
        <end position="138"/>
    </location>
</feature>
<dbReference type="GO" id="GO:0022857">
    <property type="term" value="F:transmembrane transporter activity"/>
    <property type="evidence" value="ECO:0007669"/>
    <property type="project" value="InterPro"/>
</dbReference>
<evidence type="ECO:0000256" key="4">
    <source>
        <dbReference type="ARBA" id="ARBA00022692"/>
    </source>
</evidence>
<dbReference type="PROSITE" id="PS50850">
    <property type="entry name" value="MFS"/>
    <property type="match status" value="1"/>
</dbReference>
<keyword evidence="6 9" id="KW-0472">Membrane</keyword>
<feature type="transmembrane region" description="Helical" evidence="9">
    <location>
        <begin position="55"/>
        <end position="78"/>
    </location>
</feature>
<organism evidence="11 12">
    <name type="scientific">Rhodococcus opacus (strain B4)</name>
    <dbReference type="NCBI Taxonomy" id="632772"/>
    <lineage>
        <taxon>Bacteria</taxon>
        <taxon>Bacillati</taxon>
        <taxon>Actinomycetota</taxon>
        <taxon>Actinomycetes</taxon>
        <taxon>Mycobacteriales</taxon>
        <taxon>Nocardiaceae</taxon>
        <taxon>Rhodococcus</taxon>
    </lineage>
</organism>
<keyword evidence="3" id="KW-1003">Cell membrane</keyword>
<feature type="transmembrane region" description="Helical" evidence="9">
    <location>
        <begin position="352"/>
        <end position="378"/>
    </location>
</feature>
<gene>
    <name evidence="11" type="ordered locus">ROP_20390</name>
</gene>
<name>C1B0T6_RHOOB</name>
<dbReference type="Gene3D" id="1.20.1250.20">
    <property type="entry name" value="MFS general substrate transporter like domains"/>
    <property type="match status" value="1"/>
</dbReference>
<sequence length="423" mass="42695">MTMAGLSRYAIDLTPLRTSREFRYIFIARTISIFGLGLLLVAVPLQVYDMTNSTLAVGAASIVVGSSVFIGTLFGGVIADRYDRRPVISLARAAAGVAFAILAVNAFLPTPQLWIIYLCGVIEGLAGGISATALMAVIPSLLPKDKMAAAGALMTVMADLGTVASPAIGGVIIAATSVGTNYVLAAVSSGITAYCIARLPSLPPPVKNTESPLRSIASGFTYAAKDSVVGGTLLVGFCAMMLTGWNVLLPAYASEVLHAGPAATGLLYSAPAVGALTGSLTSGWTGTARRGGLIVFLAAMIASAGLIGVGAVPMIAVTFLGLAAHGFGRVLGDILRYAVIQTETPEEYRGRVAGVWGAQISTGSAAGALVAGAVGAAVGPREAFLLYGAGGIVVLAVLAVALKGLRTYSSAAAEEDDLSAAAQ</sequence>
<dbReference type="HOGENOM" id="CLU_034180_11_0_11"/>
<feature type="transmembrane region" description="Helical" evidence="9">
    <location>
        <begin position="150"/>
        <end position="176"/>
    </location>
</feature>
<feature type="transmembrane region" description="Helical" evidence="9">
    <location>
        <begin position="222"/>
        <end position="242"/>
    </location>
</feature>
<evidence type="ECO:0000256" key="6">
    <source>
        <dbReference type="ARBA" id="ARBA00023136"/>
    </source>
</evidence>
<evidence type="ECO:0000256" key="5">
    <source>
        <dbReference type="ARBA" id="ARBA00022989"/>
    </source>
</evidence>
<reference evidence="11 12" key="1">
    <citation type="submission" date="2009-03" db="EMBL/GenBank/DDBJ databases">
        <title>Comparison of the complete genome sequences of Rhodococcus erythropolis PR4 and Rhodococcus opacus B4.</title>
        <authorList>
            <person name="Takarada H."/>
            <person name="Sekine M."/>
            <person name="Hosoyama A."/>
            <person name="Yamada R."/>
            <person name="Fujisawa T."/>
            <person name="Omata S."/>
            <person name="Shimizu A."/>
            <person name="Tsukatani N."/>
            <person name="Tanikawa S."/>
            <person name="Fujita N."/>
            <person name="Harayama S."/>
        </authorList>
    </citation>
    <scope>NUCLEOTIDE SEQUENCE [LARGE SCALE GENOMIC DNA]</scope>
    <source>
        <strain evidence="11 12">B4</strain>
    </source>
</reference>
<accession>C1B0T6</accession>
<evidence type="ECO:0000313" key="12">
    <source>
        <dbReference type="Proteomes" id="UP000002212"/>
    </source>
</evidence>
<feature type="transmembrane region" description="Helical" evidence="9">
    <location>
        <begin position="262"/>
        <end position="281"/>
    </location>
</feature>
<dbReference type="NCBIfam" id="NF007792">
    <property type="entry name" value="PRK10489.1"/>
    <property type="match status" value="1"/>
</dbReference>
<evidence type="ECO:0000256" key="1">
    <source>
        <dbReference type="ARBA" id="ARBA00004429"/>
    </source>
</evidence>
<dbReference type="GO" id="GO:0005886">
    <property type="term" value="C:plasma membrane"/>
    <property type="evidence" value="ECO:0007669"/>
    <property type="project" value="UniProtKB-SubCell"/>
</dbReference>
<evidence type="ECO:0000256" key="7">
    <source>
        <dbReference type="ARBA" id="ARBA00038075"/>
    </source>
</evidence>
<feature type="transmembrane region" description="Helical" evidence="9">
    <location>
        <begin position="21"/>
        <end position="43"/>
    </location>
</feature>
<protein>
    <recommendedName>
        <fullName evidence="8">Multidrug efflux pump Tap</fullName>
    </recommendedName>
</protein>
<feature type="transmembrane region" description="Helical" evidence="9">
    <location>
        <begin position="90"/>
        <end position="108"/>
    </location>
</feature>
<evidence type="ECO:0000256" key="8">
    <source>
        <dbReference type="ARBA" id="ARBA00040914"/>
    </source>
</evidence>
<dbReference type="Proteomes" id="UP000002212">
    <property type="component" value="Chromosome"/>
</dbReference>
<comment type="subcellular location">
    <subcellularLocation>
        <location evidence="1">Cell inner membrane</location>
        <topology evidence="1">Multi-pass membrane protein</topology>
    </subcellularLocation>
</comment>
<dbReference type="InterPro" id="IPR036259">
    <property type="entry name" value="MFS_trans_sf"/>
</dbReference>
<dbReference type="STRING" id="632772.ROP_20390"/>
<keyword evidence="2" id="KW-0813">Transport</keyword>
<dbReference type="CDD" id="cd06173">
    <property type="entry name" value="MFS_MefA_like"/>
    <property type="match status" value="1"/>
</dbReference>
<dbReference type="Pfam" id="PF07690">
    <property type="entry name" value="MFS_1"/>
    <property type="match status" value="1"/>
</dbReference>
<proteinExistence type="inferred from homology"/>
<feature type="transmembrane region" description="Helical" evidence="9">
    <location>
        <begin position="384"/>
        <end position="402"/>
    </location>
</feature>
<dbReference type="PANTHER" id="PTHR23513:SF9">
    <property type="entry name" value="ENTEROBACTIN EXPORTER ENTS"/>
    <property type="match status" value="1"/>
</dbReference>
<dbReference type="AlphaFoldDB" id="C1B0T6"/>
<comment type="similarity">
    <text evidence="7">Belongs to the major facilitator superfamily. Drug:H(+) antiporter-3 (DHA3) (TC 2.A.1.21) family.</text>
</comment>
<evidence type="ECO:0000256" key="9">
    <source>
        <dbReference type="SAM" id="Phobius"/>
    </source>
</evidence>
<evidence type="ECO:0000256" key="2">
    <source>
        <dbReference type="ARBA" id="ARBA00022448"/>
    </source>
</evidence>
<evidence type="ECO:0000256" key="3">
    <source>
        <dbReference type="ARBA" id="ARBA00022475"/>
    </source>
</evidence>
<dbReference type="EMBL" id="AP011115">
    <property type="protein sequence ID" value="BAH50286.1"/>
    <property type="molecule type" value="Genomic_DNA"/>
</dbReference>
<keyword evidence="5 9" id="KW-1133">Transmembrane helix</keyword>
<feature type="domain" description="Major facilitator superfamily (MFS) profile" evidence="10">
    <location>
        <begin position="21"/>
        <end position="406"/>
    </location>
</feature>
<dbReference type="PANTHER" id="PTHR23513">
    <property type="entry name" value="INTEGRAL MEMBRANE EFFLUX PROTEIN-RELATED"/>
    <property type="match status" value="1"/>
</dbReference>
<evidence type="ECO:0000313" key="11">
    <source>
        <dbReference type="EMBL" id="BAH50286.1"/>
    </source>
</evidence>
<feature type="transmembrane region" description="Helical" evidence="9">
    <location>
        <begin position="293"/>
        <end position="316"/>
    </location>
</feature>
<keyword evidence="4 9" id="KW-0812">Transmembrane</keyword>
<dbReference type="SUPFAM" id="SSF103473">
    <property type="entry name" value="MFS general substrate transporter"/>
    <property type="match status" value="1"/>
</dbReference>
<dbReference type="PATRIC" id="fig|632772.20.peg.2134"/>
<dbReference type="InterPro" id="IPR011701">
    <property type="entry name" value="MFS"/>
</dbReference>
<dbReference type="KEGG" id="rop:ROP_20390"/>